<protein>
    <submittedName>
        <fullName evidence="2">Uncharacterized protein</fullName>
    </submittedName>
</protein>
<feature type="transmembrane region" description="Helical" evidence="1">
    <location>
        <begin position="40"/>
        <end position="59"/>
    </location>
</feature>
<evidence type="ECO:0000256" key="1">
    <source>
        <dbReference type="SAM" id="Phobius"/>
    </source>
</evidence>
<accession>A0A2P8G2S8</accession>
<organism evidence="2 3">
    <name type="scientific">Chitinophaga ginsengisoli</name>
    <dbReference type="NCBI Taxonomy" id="363837"/>
    <lineage>
        <taxon>Bacteria</taxon>
        <taxon>Pseudomonadati</taxon>
        <taxon>Bacteroidota</taxon>
        <taxon>Chitinophagia</taxon>
        <taxon>Chitinophagales</taxon>
        <taxon>Chitinophagaceae</taxon>
        <taxon>Chitinophaga</taxon>
    </lineage>
</organism>
<evidence type="ECO:0000313" key="3">
    <source>
        <dbReference type="Proteomes" id="UP000240978"/>
    </source>
</evidence>
<proteinExistence type="predicted"/>
<reference evidence="2 3" key="1">
    <citation type="submission" date="2018-03" db="EMBL/GenBank/DDBJ databases">
        <title>Genomic Encyclopedia of Archaeal and Bacterial Type Strains, Phase II (KMG-II): from individual species to whole genera.</title>
        <authorList>
            <person name="Goeker M."/>
        </authorList>
    </citation>
    <scope>NUCLEOTIDE SEQUENCE [LARGE SCALE GENOMIC DNA]</scope>
    <source>
        <strain evidence="2 3">DSM 18107</strain>
    </source>
</reference>
<keyword evidence="1" id="KW-0472">Membrane</keyword>
<gene>
    <name evidence="2" type="ORF">CLV42_108176</name>
</gene>
<name>A0A2P8G2S8_9BACT</name>
<keyword evidence="1" id="KW-1133">Transmembrane helix</keyword>
<feature type="transmembrane region" description="Helical" evidence="1">
    <location>
        <begin position="15"/>
        <end position="34"/>
    </location>
</feature>
<comment type="caution">
    <text evidence="2">The sequence shown here is derived from an EMBL/GenBank/DDBJ whole genome shotgun (WGS) entry which is preliminary data.</text>
</comment>
<dbReference type="EMBL" id="PYGK01000008">
    <property type="protein sequence ID" value="PSL28257.1"/>
    <property type="molecule type" value="Genomic_DNA"/>
</dbReference>
<dbReference type="AlphaFoldDB" id="A0A2P8G2S8"/>
<evidence type="ECO:0000313" key="2">
    <source>
        <dbReference type="EMBL" id="PSL28257.1"/>
    </source>
</evidence>
<dbReference type="Proteomes" id="UP000240978">
    <property type="component" value="Unassembled WGS sequence"/>
</dbReference>
<keyword evidence="1" id="KW-0812">Transmembrane</keyword>
<keyword evidence="3" id="KW-1185">Reference proteome</keyword>
<sequence>MENENLIAFEKRSGLFLNPLTIAVTILIFALGVWAMGNKFHFGMLVLPVLLVVILPGLAKKTLTSVVLDTVSGECVLVLNKWGRLHKRITIPVSDLRASYKDELSMKGMKRKVLRLFHEKQLIVAVFNGEGWHEDTLERIAASISELKSKS</sequence>